<dbReference type="InterPro" id="IPR012902">
    <property type="entry name" value="N_methyl_site"/>
</dbReference>
<proteinExistence type="predicted"/>
<dbReference type="STRING" id="1666911.HLUCCA11_04495"/>
<evidence type="ECO:0000256" key="1">
    <source>
        <dbReference type="SAM" id="Phobius"/>
    </source>
</evidence>
<feature type="transmembrane region" description="Helical" evidence="1">
    <location>
        <begin position="21"/>
        <end position="50"/>
    </location>
</feature>
<organism evidence="2 3">
    <name type="scientific">Phormidesmis priestleyi Ana</name>
    <dbReference type="NCBI Taxonomy" id="1666911"/>
    <lineage>
        <taxon>Bacteria</taxon>
        <taxon>Bacillati</taxon>
        <taxon>Cyanobacteriota</taxon>
        <taxon>Cyanophyceae</taxon>
        <taxon>Leptolyngbyales</taxon>
        <taxon>Leptolyngbyaceae</taxon>
        <taxon>Phormidesmis</taxon>
    </lineage>
</organism>
<keyword evidence="1" id="KW-0472">Membrane</keyword>
<keyword evidence="1" id="KW-1133">Transmembrane helix</keyword>
<keyword evidence="1" id="KW-0812">Transmembrane</keyword>
<name>A0A0P7Z122_9CYAN</name>
<protein>
    <submittedName>
        <fullName evidence="2">Pseudopilin HpsB</fullName>
    </submittedName>
</protein>
<dbReference type="AlphaFoldDB" id="A0A0P7Z122"/>
<evidence type="ECO:0000313" key="3">
    <source>
        <dbReference type="Proteomes" id="UP000050465"/>
    </source>
</evidence>
<sequence>MQPSPMKAKFIKRKQKHGRSANAGLTLIECLVAIVVIAATAASIGPMMVFSVATRVQNQRTEQALQIAQAEVDKVRLVVEQGGDYGDRLNNLKLFRVNAASIAEVPAPNAFIDSTASVTSERQARRIDIDGDGTSDFAIQLFRTPGIELPSQTAGVTASTPVVFDYGVRVYDDAAAEQNITSLTASTTSLGFTSGEGDRGRQPLAVLYGQMGQGDRDASLCQYWQYAGSTPTTLQCN</sequence>
<dbReference type="Proteomes" id="UP000050465">
    <property type="component" value="Unassembled WGS sequence"/>
</dbReference>
<gene>
    <name evidence="2" type="primary">hpsB</name>
    <name evidence="2" type="ORF">HLUCCA11_04495</name>
</gene>
<reference evidence="2 3" key="1">
    <citation type="submission" date="2015-09" db="EMBL/GenBank/DDBJ databases">
        <title>Identification and resolution of microdiversity through metagenomic sequencing of parallel consortia.</title>
        <authorList>
            <person name="Nelson W.C."/>
            <person name="Romine M.F."/>
            <person name="Lindemann S.R."/>
        </authorList>
    </citation>
    <scope>NUCLEOTIDE SEQUENCE [LARGE SCALE GENOMIC DNA]</scope>
    <source>
        <strain evidence="2">Ana</strain>
    </source>
</reference>
<dbReference type="NCBIfam" id="TIGR02532">
    <property type="entry name" value="IV_pilin_GFxxxE"/>
    <property type="match status" value="1"/>
</dbReference>
<dbReference type="Pfam" id="PF07963">
    <property type="entry name" value="N_methyl"/>
    <property type="match status" value="1"/>
</dbReference>
<accession>A0A0P7Z122</accession>
<evidence type="ECO:0000313" key="2">
    <source>
        <dbReference type="EMBL" id="KPQ36751.1"/>
    </source>
</evidence>
<dbReference type="EMBL" id="LJZR01000004">
    <property type="protein sequence ID" value="KPQ36751.1"/>
    <property type="molecule type" value="Genomic_DNA"/>
</dbReference>
<comment type="caution">
    <text evidence="2">The sequence shown here is derived from an EMBL/GenBank/DDBJ whole genome shotgun (WGS) entry which is preliminary data.</text>
</comment>